<reference evidence="1 2" key="1">
    <citation type="journal article" date="2022" name="Genome Biol. Evol.">
        <title>The Spruce Budworm Genome: Reconstructing the Evolutionary History of Antifreeze Proteins.</title>
        <authorList>
            <person name="Beliveau C."/>
            <person name="Gagne P."/>
            <person name="Picq S."/>
            <person name="Vernygora O."/>
            <person name="Keeling C.I."/>
            <person name="Pinkney K."/>
            <person name="Doucet D."/>
            <person name="Wen F."/>
            <person name="Johnston J.S."/>
            <person name="Maaroufi H."/>
            <person name="Boyle B."/>
            <person name="Laroche J."/>
            <person name="Dewar K."/>
            <person name="Juretic N."/>
            <person name="Blackburn G."/>
            <person name="Nisole A."/>
            <person name="Brunet B."/>
            <person name="Brandao M."/>
            <person name="Lumley L."/>
            <person name="Duan J."/>
            <person name="Quan G."/>
            <person name="Lucarotti C.J."/>
            <person name="Roe A.D."/>
            <person name="Sperling F.A.H."/>
            <person name="Levesque R.C."/>
            <person name="Cusson M."/>
        </authorList>
    </citation>
    <scope>NUCLEOTIDE SEQUENCE [LARGE SCALE GENOMIC DNA]</scope>
    <source>
        <strain evidence="1">Glfc:IPQL:Cfum</strain>
    </source>
</reference>
<sequence>MIFHRRGETRRDETRIEICMHSRAPAARRRLPPRAPPYKFRFSTRLVSSRLSGGKPPLSVLINTTVAPAGEKTQATSAASDWDDYLSFTKRLAGQRQKRFTWHLPS</sequence>
<keyword evidence="2" id="KW-1185">Reference proteome</keyword>
<organism evidence="1 2">
    <name type="scientific">Choristoneura fumiferana</name>
    <name type="common">Spruce budworm moth</name>
    <name type="synonym">Archips fumiferana</name>
    <dbReference type="NCBI Taxonomy" id="7141"/>
    <lineage>
        <taxon>Eukaryota</taxon>
        <taxon>Metazoa</taxon>
        <taxon>Ecdysozoa</taxon>
        <taxon>Arthropoda</taxon>
        <taxon>Hexapoda</taxon>
        <taxon>Insecta</taxon>
        <taxon>Pterygota</taxon>
        <taxon>Neoptera</taxon>
        <taxon>Endopterygota</taxon>
        <taxon>Lepidoptera</taxon>
        <taxon>Glossata</taxon>
        <taxon>Ditrysia</taxon>
        <taxon>Tortricoidea</taxon>
        <taxon>Tortricidae</taxon>
        <taxon>Tortricinae</taxon>
        <taxon>Choristoneura</taxon>
    </lineage>
</organism>
<proteinExistence type="predicted"/>
<protein>
    <submittedName>
        <fullName evidence="1">Uncharacterized protein</fullName>
    </submittedName>
</protein>
<comment type="caution">
    <text evidence="1">The sequence shown here is derived from an EMBL/GenBank/DDBJ whole genome shotgun (WGS) entry which is preliminary data.</text>
</comment>
<name>A0ACC0KYL5_CHOFU</name>
<dbReference type="Proteomes" id="UP001064048">
    <property type="component" value="Chromosome 27"/>
</dbReference>
<evidence type="ECO:0000313" key="2">
    <source>
        <dbReference type="Proteomes" id="UP001064048"/>
    </source>
</evidence>
<evidence type="ECO:0000313" key="1">
    <source>
        <dbReference type="EMBL" id="KAI8441276.1"/>
    </source>
</evidence>
<dbReference type="EMBL" id="CM046127">
    <property type="protein sequence ID" value="KAI8441276.1"/>
    <property type="molecule type" value="Genomic_DNA"/>
</dbReference>
<gene>
    <name evidence="1" type="ORF">MSG28_014915</name>
</gene>
<accession>A0ACC0KYL5</accession>